<protein>
    <submittedName>
        <fullName evidence="1">Uncharacterized protein</fullName>
    </submittedName>
</protein>
<comment type="caution">
    <text evidence="1">The sequence shown here is derived from an EMBL/GenBank/DDBJ whole genome shotgun (WGS) entry which is preliminary data.</text>
</comment>
<proteinExistence type="predicted"/>
<keyword evidence="2" id="KW-1185">Reference proteome</keyword>
<sequence length="372" mass="40830">MVFQDFDLLSERRRLERQQKLRKKIAIAAVSGIAFFVIVGAGVFALVSNHKSSPGNNGGSAVPQPVESAKPISRVTRVIKMVCNATTYQETCQKTLEKEVEKDPSLAQPKNLLKIAIKAADEEIKKVLKKASSFKFDDPREKAAFEDCLELVENAKEELKDSVAHVGDDLGKLAKNAPDLNNWLSAVMSYQQTCIDGFPDGKLKSDMEKTFKVSKELTSNSLAMVSSLTSFMKSFPFPAALNRRLLAKEDNSPALNKDDLPGWMSNEDRRILKGASTDKPKPNVTVAKDGSGDFKTISEALAAMPAKYEGRYVIFVKQGIYDETVTVTKKMANITIYGDGSQKTIVTGNKNFADGVQTFRTATFGILIALTL</sequence>
<dbReference type="EMBL" id="RCHU02000018">
    <property type="protein sequence ID" value="KAL3566348.1"/>
    <property type="molecule type" value="Genomic_DNA"/>
</dbReference>
<gene>
    <name evidence="1" type="ORF">D5086_031763</name>
</gene>
<evidence type="ECO:0000313" key="1">
    <source>
        <dbReference type="EMBL" id="KAL3566348.1"/>
    </source>
</evidence>
<organism evidence="1 2">
    <name type="scientific">Populus alba</name>
    <name type="common">White poplar</name>
    <dbReference type="NCBI Taxonomy" id="43335"/>
    <lineage>
        <taxon>Eukaryota</taxon>
        <taxon>Viridiplantae</taxon>
        <taxon>Streptophyta</taxon>
        <taxon>Embryophyta</taxon>
        <taxon>Tracheophyta</taxon>
        <taxon>Spermatophyta</taxon>
        <taxon>Magnoliopsida</taxon>
        <taxon>eudicotyledons</taxon>
        <taxon>Gunneridae</taxon>
        <taxon>Pentapetalae</taxon>
        <taxon>rosids</taxon>
        <taxon>fabids</taxon>
        <taxon>Malpighiales</taxon>
        <taxon>Salicaceae</taxon>
        <taxon>Saliceae</taxon>
        <taxon>Populus</taxon>
    </lineage>
</organism>
<name>A0ACC4AJJ0_POPAL</name>
<dbReference type="Proteomes" id="UP000309997">
    <property type="component" value="Unassembled WGS sequence"/>
</dbReference>
<accession>A0ACC4AJJ0</accession>
<reference evidence="1 2" key="1">
    <citation type="journal article" date="2024" name="Plant Biotechnol. J.">
        <title>Genome and CRISPR/Cas9 system of a widespread forest tree (Populus alba) in the world.</title>
        <authorList>
            <person name="Liu Y.J."/>
            <person name="Jiang P.F."/>
            <person name="Han X.M."/>
            <person name="Li X.Y."/>
            <person name="Wang H.M."/>
            <person name="Wang Y.J."/>
            <person name="Wang X.X."/>
            <person name="Zeng Q.Y."/>
        </authorList>
    </citation>
    <scope>NUCLEOTIDE SEQUENCE [LARGE SCALE GENOMIC DNA]</scope>
    <source>
        <strain evidence="2">cv. PAL-ZL1</strain>
    </source>
</reference>
<evidence type="ECO:0000313" key="2">
    <source>
        <dbReference type="Proteomes" id="UP000309997"/>
    </source>
</evidence>